<name>A0A1N7MNR8_9RHOB</name>
<reference evidence="4" key="1">
    <citation type="submission" date="2017-01" db="EMBL/GenBank/DDBJ databases">
        <authorList>
            <person name="Varghese N."/>
            <person name="Submissions S."/>
        </authorList>
    </citation>
    <scope>NUCLEOTIDE SEQUENCE [LARGE SCALE GENOMIC DNA]</scope>
    <source>
        <strain evidence="4">DSM 29430</strain>
    </source>
</reference>
<evidence type="ECO:0000259" key="2">
    <source>
        <dbReference type="SMART" id="SM00422"/>
    </source>
</evidence>
<dbReference type="EMBL" id="FTOQ01000005">
    <property type="protein sequence ID" value="SIS87648.1"/>
    <property type="molecule type" value="Genomic_DNA"/>
</dbReference>
<keyword evidence="4" id="KW-1185">Reference proteome</keyword>
<feature type="compositionally biased region" description="Basic and acidic residues" evidence="1">
    <location>
        <begin position="305"/>
        <end position="320"/>
    </location>
</feature>
<dbReference type="GO" id="GO:0003677">
    <property type="term" value="F:DNA binding"/>
    <property type="evidence" value="ECO:0007669"/>
    <property type="project" value="InterPro"/>
</dbReference>
<evidence type="ECO:0000313" key="4">
    <source>
        <dbReference type="Proteomes" id="UP000186684"/>
    </source>
</evidence>
<feature type="compositionally biased region" description="Pro residues" evidence="1">
    <location>
        <begin position="347"/>
        <end position="358"/>
    </location>
</feature>
<dbReference type="InterPro" id="IPR000551">
    <property type="entry name" value="MerR-type_HTH_dom"/>
</dbReference>
<feature type="compositionally biased region" description="Low complexity" evidence="1">
    <location>
        <begin position="181"/>
        <end position="198"/>
    </location>
</feature>
<sequence length="393" mass="40884">MSKSPDAFRTISEVADWLDTPAHVLRFWESKFPQVKPVKRAGGRRYYRPADMVLLGGIKKLLHDDGLTIKGVQKYLSEHGVKAVSALAPPIEDGAEDDRNAPIEATAQEDAALGDAPARIEEDSAVEEAETAEIDAAEEEADAPFIEAEPPASTVVPFTGGTLAETPGRAEDAPADEEEAAPAARDTAAQDAATDEAAGIVEAPLPEADTDMAGIDLPAPGSPDQNTQDDAALAEASASAPEADIDRLISETLRDKDSVEAAATDAADEAGPAKEVRPAAPDAAEDDAQQPSLFGTTPEFLAKPFSDRAPSDEAPDRAADEDTAPEETPEPAASQDAEPAPKAPLATPRPDPDAPLPHGPLHHLAGISRLSPAMAARIAPHAAALRDHLGRGA</sequence>
<dbReference type="InterPro" id="IPR009061">
    <property type="entry name" value="DNA-bd_dom_put_sf"/>
</dbReference>
<dbReference type="Pfam" id="PF13411">
    <property type="entry name" value="MerR_1"/>
    <property type="match status" value="1"/>
</dbReference>
<organism evidence="3 4">
    <name type="scientific">Roseivivax lentus</name>
    <dbReference type="NCBI Taxonomy" id="633194"/>
    <lineage>
        <taxon>Bacteria</taxon>
        <taxon>Pseudomonadati</taxon>
        <taxon>Pseudomonadota</taxon>
        <taxon>Alphaproteobacteria</taxon>
        <taxon>Rhodobacterales</taxon>
        <taxon>Roseobacteraceae</taxon>
        <taxon>Roseivivax</taxon>
    </lineage>
</organism>
<dbReference type="SUPFAM" id="SSF46955">
    <property type="entry name" value="Putative DNA-binding domain"/>
    <property type="match status" value="1"/>
</dbReference>
<dbReference type="STRING" id="633194.SAMN05421759_10532"/>
<feature type="region of interest" description="Disordered" evidence="1">
    <location>
        <begin position="147"/>
        <end position="365"/>
    </location>
</feature>
<evidence type="ECO:0000256" key="1">
    <source>
        <dbReference type="SAM" id="MobiDB-lite"/>
    </source>
</evidence>
<dbReference type="CDD" id="cd04765">
    <property type="entry name" value="HTH_MlrA-like_sg2"/>
    <property type="match status" value="1"/>
</dbReference>
<accession>A0A1N7MNR8</accession>
<dbReference type="AlphaFoldDB" id="A0A1N7MNR8"/>
<protein>
    <submittedName>
        <fullName evidence="3">MerR HTH family regulatory protein</fullName>
    </submittedName>
</protein>
<gene>
    <name evidence="3" type="ORF">SAMN05421759_10532</name>
</gene>
<feature type="compositionally biased region" description="Basic and acidic residues" evidence="1">
    <location>
        <begin position="244"/>
        <end position="259"/>
    </location>
</feature>
<dbReference type="Proteomes" id="UP000186684">
    <property type="component" value="Unassembled WGS sequence"/>
</dbReference>
<feature type="domain" description="HTH merR-type" evidence="2">
    <location>
        <begin position="10"/>
        <end position="79"/>
    </location>
</feature>
<proteinExistence type="predicted"/>
<feature type="compositionally biased region" description="Low complexity" evidence="1">
    <location>
        <begin position="229"/>
        <end position="242"/>
    </location>
</feature>
<dbReference type="Gene3D" id="1.10.1660.10">
    <property type="match status" value="1"/>
</dbReference>
<dbReference type="RefSeq" id="WP_083950557.1">
    <property type="nucleotide sequence ID" value="NZ_FTOQ01000005.1"/>
</dbReference>
<dbReference type="GO" id="GO:0006355">
    <property type="term" value="P:regulation of DNA-templated transcription"/>
    <property type="evidence" value="ECO:0007669"/>
    <property type="project" value="InterPro"/>
</dbReference>
<evidence type="ECO:0000313" key="3">
    <source>
        <dbReference type="EMBL" id="SIS87648.1"/>
    </source>
</evidence>
<dbReference type="SMART" id="SM00422">
    <property type="entry name" value="HTH_MERR"/>
    <property type="match status" value="1"/>
</dbReference>